<name>A0A2V2LCM4_9RHOB</name>
<dbReference type="Pfam" id="PF04304">
    <property type="entry name" value="DUF454"/>
    <property type="match status" value="1"/>
</dbReference>
<protein>
    <submittedName>
        <fullName evidence="2">DUF454 domain-containing protein</fullName>
    </submittedName>
</protein>
<organism evidence="2 3">
    <name type="scientific">Meridianimarinicoccus roseus</name>
    <dbReference type="NCBI Taxonomy" id="2072018"/>
    <lineage>
        <taxon>Bacteria</taxon>
        <taxon>Pseudomonadati</taxon>
        <taxon>Pseudomonadota</taxon>
        <taxon>Alphaproteobacteria</taxon>
        <taxon>Rhodobacterales</taxon>
        <taxon>Paracoccaceae</taxon>
        <taxon>Meridianimarinicoccus</taxon>
    </lineage>
</organism>
<evidence type="ECO:0000256" key="1">
    <source>
        <dbReference type="SAM" id="Phobius"/>
    </source>
</evidence>
<dbReference type="OrthoDB" id="9816293at2"/>
<dbReference type="InterPro" id="IPR007401">
    <property type="entry name" value="DUF454"/>
</dbReference>
<keyword evidence="1" id="KW-1133">Transmembrane helix</keyword>
<keyword evidence="1" id="KW-0472">Membrane</keyword>
<dbReference type="PANTHER" id="PTHR35813:SF1">
    <property type="entry name" value="INNER MEMBRANE PROTEIN YBAN"/>
    <property type="match status" value="1"/>
</dbReference>
<gene>
    <name evidence="2" type="ORF">DKT77_09930</name>
</gene>
<proteinExistence type="predicted"/>
<evidence type="ECO:0000313" key="2">
    <source>
        <dbReference type="EMBL" id="PWR02882.1"/>
    </source>
</evidence>
<feature type="transmembrane region" description="Helical" evidence="1">
    <location>
        <begin position="72"/>
        <end position="90"/>
    </location>
</feature>
<dbReference type="PANTHER" id="PTHR35813">
    <property type="entry name" value="INNER MEMBRANE PROTEIN YBAN"/>
    <property type="match status" value="1"/>
</dbReference>
<dbReference type="AlphaFoldDB" id="A0A2V2LCM4"/>
<comment type="caution">
    <text evidence="2">The sequence shown here is derived from an EMBL/GenBank/DDBJ whole genome shotgun (WGS) entry which is preliminary data.</text>
</comment>
<keyword evidence="3" id="KW-1185">Reference proteome</keyword>
<dbReference type="GO" id="GO:0005886">
    <property type="term" value="C:plasma membrane"/>
    <property type="evidence" value="ECO:0007669"/>
    <property type="project" value="TreeGrafter"/>
</dbReference>
<accession>A0A2V2LCM4</accession>
<feature type="transmembrane region" description="Helical" evidence="1">
    <location>
        <begin position="96"/>
        <end position="113"/>
    </location>
</feature>
<feature type="transmembrane region" description="Helical" evidence="1">
    <location>
        <begin position="6"/>
        <end position="39"/>
    </location>
</feature>
<dbReference type="RefSeq" id="WP_109811542.1">
    <property type="nucleotide sequence ID" value="NZ_QGKU01000032.1"/>
</dbReference>
<evidence type="ECO:0000313" key="3">
    <source>
        <dbReference type="Proteomes" id="UP000245680"/>
    </source>
</evidence>
<dbReference type="PIRSF" id="PIRSF016789">
    <property type="entry name" value="DUF454"/>
    <property type="match status" value="1"/>
</dbReference>
<dbReference type="Proteomes" id="UP000245680">
    <property type="component" value="Unassembled WGS sequence"/>
</dbReference>
<reference evidence="2 3" key="1">
    <citation type="submission" date="2018-05" db="EMBL/GenBank/DDBJ databases">
        <title>Rhodobacteraceae gen. nov., sp. nov. isolated from sea water.</title>
        <authorList>
            <person name="Ren Y."/>
        </authorList>
    </citation>
    <scope>NUCLEOTIDE SEQUENCE [LARGE SCALE GENOMIC DNA]</scope>
    <source>
        <strain evidence="2 3">TG-679</strain>
    </source>
</reference>
<sequence>MRLFWTFAGLIAVAIGLVGIVVPLLPTVPLMILAAFCFGKSSPRLHDWLVDHPVYGPHIRDWRTHGAIRAPAKRIATVSIFVAFGISVMLAVRPSILAIQAVVLIAVLTFIWSRPSA</sequence>
<keyword evidence="1" id="KW-0812">Transmembrane</keyword>
<dbReference type="EMBL" id="QGKU01000032">
    <property type="protein sequence ID" value="PWR02882.1"/>
    <property type="molecule type" value="Genomic_DNA"/>
</dbReference>